<reference evidence="1" key="1">
    <citation type="submission" date="2020-05" db="EMBL/GenBank/DDBJ databases">
        <authorList>
            <person name="Chiriac C."/>
            <person name="Salcher M."/>
            <person name="Ghai R."/>
            <person name="Kavagutti S V."/>
        </authorList>
    </citation>
    <scope>NUCLEOTIDE SEQUENCE</scope>
</reference>
<sequence length="154" mass="15335">MVLFTDRLAPSLVVIGLVLTLAGCGQAQMVVDQAGAVAKKAAETATKDAATAAVSTAATSALTSAGISLVSSPDCKSKFSLNAAAVTATGDVTCVGRTTESKAVRITFTGTLSTSACEGPLTIVVEDRAPIVVKTLKNCSIKQLVGGSSQGSQS</sequence>
<protein>
    <submittedName>
        <fullName evidence="1">Unannotated protein</fullName>
    </submittedName>
</protein>
<accession>A0A6J7DM20</accession>
<dbReference type="PROSITE" id="PS51257">
    <property type="entry name" value="PROKAR_LIPOPROTEIN"/>
    <property type="match status" value="1"/>
</dbReference>
<evidence type="ECO:0000313" key="1">
    <source>
        <dbReference type="EMBL" id="CAB4871627.1"/>
    </source>
</evidence>
<proteinExistence type="predicted"/>
<gene>
    <name evidence="1" type="ORF">UFOPK3401_00839</name>
</gene>
<name>A0A6J7DM20_9ZZZZ</name>
<organism evidence="1">
    <name type="scientific">freshwater metagenome</name>
    <dbReference type="NCBI Taxonomy" id="449393"/>
    <lineage>
        <taxon>unclassified sequences</taxon>
        <taxon>metagenomes</taxon>
        <taxon>ecological metagenomes</taxon>
    </lineage>
</organism>
<dbReference type="EMBL" id="CAFBLM010000033">
    <property type="protein sequence ID" value="CAB4871627.1"/>
    <property type="molecule type" value="Genomic_DNA"/>
</dbReference>
<dbReference type="AlphaFoldDB" id="A0A6J7DM20"/>